<dbReference type="Gramene" id="OMO89366">
    <property type="protein sequence ID" value="OMO89366"/>
    <property type="gene ID" value="CCACVL1_07878"/>
</dbReference>
<name>A0A1R3J3L5_COCAP</name>
<evidence type="ECO:0000313" key="3">
    <source>
        <dbReference type="Proteomes" id="UP000188268"/>
    </source>
</evidence>
<evidence type="ECO:0000313" key="2">
    <source>
        <dbReference type="EMBL" id="OMO89366.1"/>
    </source>
</evidence>
<reference evidence="2 3" key="1">
    <citation type="submission" date="2013-09" db="EMBL/GenBank/DDBJ databases">
        <title>Corchorus capsularis genome sequencing.</title>
        <authorList>
            <person name="Alam M."/>
            <person name="Haque M.S."/>
            <person name="Islam M.S."/>
            <person name="Emdad E.M."/>
            <person name="Islam M.M."/>
            <person name="Ahmed B."/>
            <person name="Halim A."/>
            <person name="Hossen Q.M.M."/>
            <person name="Hossain M.Z."/>
            <person name="Ahmed R."/>
            <person name="Khan M.M."/>
            <person name="Islam R."/>
            <person name="Rashid M.M."/>
            <person name="Khan S.A."/>
            <person name="Rahman M.S."/>
            <person name="Alam M."/>
        </authorList>
    </citation>
    <scope>NUCLEOTIDE SEQUENCE [LARGE SCALE GENOMIC DNA]</scope>
    <source>
        <strain evidence="3">cv. CVL-1</strain>
        <tissue evidence="2">Whole seedling</tissue>
    </source>
</reference>
<feature type="region of interest" description="Disordered" evidence="1">
    <location>
        <begin position="1"/>
        <end position="36"/>
    </location>
</feature>
<dbReference type="Proteomes" id="UP000188268">
    <property type="component" value="Unassembled WGS sequence"/>
</dbReference>
<keyword evidence="3" id="KW-1185">Reference proteome</keyword>
<comment type="caution">
    <text evidence="2">The sequence shown here is derived from an EMBL/GenBank/DDBJ whole genome shotgun (WGS) entry which is preliminary data.</text>
</comment>
<dbReference type="EMBL" id="AWWV01008735">
    <property type="protein sequence ID" value="OMO89366.1"/>
    <property type="molecule type" value="Genomic_DNA"/>
</dbReference>
<sequence>MDDGIGNARKSMSDKENNLDSEENGEEGETLKEKSACGGIDELKREVIATNEKVDSYMQHSTVLLMRLVPLEDNWLFLLSNDNFVVAKGEGDIKVHGKG</sequence>
<accession>A0A1R3J3L5</accession>
<feature type="compositionally biased region" description="Acidic residues" evidence="1">
    <location>
        <begin position="19"/>
        <end position="28"/>
    </location>
</feature>
<proteinExistence type="predicted"/>
<protein>
    <submittedName>
        <fullName evidence="2">Uncharacterized protein</fullName>
    </submittedName>
</protein>
<organism evidence="2 3">
    <name type="scientific">Corchorus capsularis</name>
    <name type="common">Jute</name>
    <dbReference type="NCBI Taxonomy" id="210143"/>
    <lineage>
        <taxon>Eukaryota</taxon>
        <taxon>Viridiplantae</taxon>
        <taxon>Streptophyta</taxon>
        <taxon>Embryophyta</taxon>
        <taxon>Tracheophyta</taxon>
        <taxon>Spermatophyta</taxon>
        <taxon>Magnoliopsida</taxon>
        <taxon>eudicotyledons</taxon>
        <taxon>Gunneridae</taxon>
        <taxon>Pentapetalae</taxon>
        <taxon>rosids</taxon>
        <taxon>malvids</taxon>
        <taxon>Malvales</taxon>
        <taxon>Malvaceae</taxon>
        <taxon>Grewioideae</taxon>
        <taxon>Apeibeae</taxon>
        <taxon>Corchorus</taxon>
    </lineage>
</organism>
<dbReference type="AlphaFoldDB" id="A0A1R3J3L5"/>
<gene>
    <name evidence="2" type="ORF">CCACVL1_07878</name>
</gene>
<evidence type="ECO:0000256" key="1">
    <source>
        <dbReference type="SAM" id="MobiDB-lite"/>
    </source>
</evidence>